<dbReference type="InterPro" id="IPR006442">
    <property type="entry name" value="Antitoxin_Phd/YefM"/>
</dbReference>
<dbReference type="Gene3D" id="3.40.1620.10">
    <property type="entry name" value="YefM-like domain"/>
    <property type="match status" value="1"/>
</dbReference>
<dbReference type="Gene3D" id="6.10.250.330">
    <property type="match status" value="1"/>
</dbReference>
<dbReference type="EMBL" id="SNRY01006916">
    <property type="protein sequence ID" value="KAA6311484.1"/>
    <property type="molecule type" value="Genomic_DNA"/>
</dbReference>
<evidence type="ECO:0000313" key="2">
    <source>
        <dbReference type="EMBL" id="KAA6311484.1"/>
    </source>
</evidence>
<comment type="caution">
    <text evidence="2">The sequence shown here is derived from an EMBL/GenBank/DDBJ whole genome shotgun (WGS) entry which is preliminary data.</text>
</comment>
<organism evidence="2">
    <name type="scientific">termite gut metagenome</name>
    <dbReference type="NCBI Taxonomy" id="433724"/>
    <lineage>
        <taxon>unclassified sequences</taxon>
        <taxon>metagenomes</taxon>
        <taxon>organismal metagenomes</taxon>
    </lineage>
</organism>
<reference evidence="2" key="1">
    <citation type="submission" date="2019-03" db="EMBL/GenBank/DDBJ databases">
        <title>Single cell metagenomics reveals metabolic interactions within the superorganism composed of flagellate Streblomastix strix and complex community of Bacteroidetes bacteria on its surface.</title>
        <authorList>
            <person name="Treitli S.C."/>
            <person name="Kolisko M."/>
            <person name="Husnik F."/>
            <person name="Keeling P."/>
            <person name="Hampl V."/>
        </authorList>
    </citation>
    <scope>NUCLEOTIDE SEQUENCE</scope>
    <source>
        <strain evidence="2">STM</strain>
    </source>
</reference>
<dbReference type="PANTHER" id="PTHR33713">
    <property type="entry name" value="ANTITOXIN YAFN-RELATED"/>
    <property type="match status" value="1"/>
</dbReference>
<protein>
    <submittedName>
        <fullName evidence="2">Antitoxin YefM</fullName>
    </submittedName>
</protein>
<dbReference type="InterPro" id="IPR051405">
    <property type="entry name" value="phD/YefM_antitoxin"/>
</dbReference>
<dbReference type="AlphaFoldDB" id="A0A5J4PSE6"/>
<proteinExistence type="inferred from homology"/>
<comment type="similarity">
    <text evidence="1">Belongs to the phD/YefM antitoxin family.</text>
</comment>
<dbReference type="NCBIfam" id="TIGR01552">
    <property type="entry name" value="phd_fam"/>
    <property type="match status" value="1"/>
</dbReference>
<accession>A0A5J4PSE6</accession>
<dbReference type="PANTHER" id="PTHR33713:SF6">
    <property type="entry name" value="ANTITOXIN YEFM"/>
    <property type="match status" value="1"/>
</dbReference>
<dbReference type="SUPFAM" id="SSF143120">
    <property type="entry name" value="YefM-like"/>
    <property type="match status" value="1"/>
</dbReference>
<gene>
    <name evidence="2" type="ORF">EZS27_037396</name>
</gene>
<dbReference type="Pfam" id="PF02604">
    <property type="entry name" value="PhdYeFM_antitox"/>
    <property type="match status" value="1"/>
</dbReference>
<name>A0A5J4PSE6_9ZZZZ</name>
<sequence length="84" mass="9556">MKTANYSDLRSNLKMYLDSVVNDSEPLIVHRSGNNSVVVLSLEEYNAIKETQYIASSPAMMQRLRNAEKHMNEGKGIRINIDEL</sequence>
<evidence type="ECO:0000256" key="1">
    <source>
        <dbReference type="ARBA" id="ARBA00009981"/>
    </source>
</evidence>
<dbReference type="InterPro" id="IPR036165">
    <property type="entry name" value="YefM-like_sf"/>
</dbReference>